<keyword evidence="1" id="KW-0732">Signal</keyword>
<dbReference type="Proteomes" id="UP001438008">
    <property type="component" value="Unassembled WGS sequence"/>
</dbReference>
<dbReference type="SUPFAM" id="SSF142984">
    <property type="entry name" value="Nqo1 middle domain-like"/>
    <property type="match status" value="1"/>
</dbReference>
<organism evidence="3 4">
    <name type="scientific">Laedolimicola intestinihominis</name>
    <dbReference type="NCBI Taxonomy" id="3133166"/>
    <lineage>
        <taxon>Bacteria</taxon>
        <taxon>Bacillati</taxon>
        <taxon>Bacillota</taxon>
        <taxon>Clostridia</taxon>
        <taxon>Lachnospirales</taxon>
        <taxon>Lachnospiraceae</taxon>
        <taxon>Laedolimicola</taxon>
    </lineage>
</organism>
<evidence type="ECO:0000313" key="3">
    <source>
        <dbReference type="EMBL" id="MEQ2473225.1"/>
    </source>
</evidence>
<dbReference type="RefSeq" id="WP_349164967.1">
    <property type="nucleotide sequence ID" value="NZ_JBBMFE010000012.1"/>
</dbReference>
<dbReference type="Gene3D" id="3.10.560.10">
    <property type="entry name" value="Outer membrane lipoprotein wza domain like"/>
    <property type="match status" value="1"/>
</dbReference>
<dbReference type="InterPro" id="IPR003583">
    <property type="entry name" value="Hlx-hairpin-Hlx_DNA-bd_motif"/>
</dbReference>
<proteinExistence type="predicted"/>
<dbReference type="PANTHER" id="PTHR21180">
    <property type="entry name" value="ENDONUCLEASE/EXONUCLEASE/PHOSPHATASE FAMILY DOMAIN-CONTAINING PROTEIN 1"/>
    <property type="match status" value="1"/>
</dbReference>
<dbReference type="InterPro" id="IPR019554">
    <property type="entry name" value="Soluble_ligand-bd"/>
</dbReference>
<dbReference type="InterPro" id="IPR010994">
    <property type="entry name" value="RuvA_2-like"/>
</dbReference>
<dbReference type="Pfam" id="PF12836">
    <property type="entry name" value="HHH_3"/>
    <property type="match status" value="1"/>
</dbReference>
<gene>
    <name evidence="3" type="ORF">WMO29_12125</name>
</gene>
<feature type="domain" description="Helix-hairpin-helix DNA-binding motif class 1" evidence="2">
    <location>
        <begin position="172"/>
        <end position="191"/>
    </location>
</feature>
<sequence length="194" mass="20862">MRYRQERKKLLWMMALLALCLTGCGKKAAVYDSAAEETVTEGTTAEAADSEEEEAASVWVYVCGEVRTPGVYELPEGSRITDAVEAAGGMTEGAAGTYLNLAETVSDGQKIEVPSVEMAQTLEEAAAEGTSGLVNLNRATEAELMTLSGIGESKAKEIIRYRESKGGFQKPEDLMNIPGIKEGVFNKIRDQITV</sequence>
<protein>
    <submittedName>
        <fullName evidence="3">Helix-hairpin-helix domain-containing protein</fullName>
    </submittedName>
</protein>
<feature type="domain" description="Helix-hairpin-helix DNA-binding motif class 1" evidence="2">
    <location>
        <begin position="142"/>
        <end position="161"/>
    </location>
</feature>
<evidence type="ECO:0000256" key="1">
    <source>
        <dbReference type="SAM" id="SignalP"/>
    </source>
</evidence>
<accession>A0ABV1FJI1</accession>
<dbReference type="Pfam" id="PF10531">
    <property type="entry name" value="SLBB"/>
    <property type="match status" value="1"/>
</dbReference>
<keyword evidence="4" id="KW-1185">Reference proteome</keyword>
<evidence type="ECO:0000259" key="2">
    <source>
        <dbReference type="SMART" id="SM00278"/>
    </source>
</evidence>
<feature type="signal peptide" evidence="1">
    <location>
        <begin position="1"/>
        <end position="28"/>
    </location>
</feature>
<dbReference type="Gene3D" id="1.10.150.280">
    <property type="entry name" value="AF1531-like domain"/>
    <property type="match status" value="1"/>
</dbReference>
<dbReference type="NCBIfam" id="TIGR00426">
    <property type="entry name" value="competence protein ComEA helix-hairpin-helix repeat region"/>
    <property type="match status" value="1"/>
</dbReference>
<dbReference type="EMBL" id="JBBMFE010000012">
    <property type="protein sequence ID" value="MEQ2473225.1"/>
    <property type="molecule type" value="Genomic_DNA"/>
</dbReference>
<evidence type="ECO:0000313" key="4">
    <source>
        <dbReference type="Proteomes" id="UP001438008"/>
    </source>
</evidence>
<dbReference type="PANTHER" id="PTHR21180:SF32">
    <property type="entry name" value="ENDONUCLEASE_EXONUCLEASE_PHOSPHATASE FAMILY DOMAIN-CONTAINING PROTEIN 1"/>
    <property type="match status" value="1"/>
</dbReference>
<name>A0ABV1FJI1_9FIRM</name>
<reference evidence="3 4" key="1">
    <citation type="submission" date="2024-03" db="EMBL/GenBank/DDBJ databases">
        <title>Human intestinal bacterial collection.</title>
        <authorList>
            <person name="Pauvert C."/>
            <person name="Hitch T.C.A."/>
            <person name="Clavel T."/>
        </authorList>
    </citation>
    <scope>NUCLEOTIDE SEQUENCE [LARGE SCALE GENOMIC DNA]</scope>
    <source>
        <strain evidence="3 4">CLA-AA-H132</strain>
    </source>
</reference>
<dbReference type="SUPFAM" id="SSF47781">
    <property type="entry name" value="RuvA domain 2-like"/>
    <property type="match status" value="1"/>
</dbReference>
<dbReference type="InterPro" id="IPR051675">
    <property type="entry name" value="Endo/Exo/Phosphatase_dom_1"/>
</dbReference>
<comment type="caution">
    <text evidence="3">The sequence shown here is derived from an EMBL/GenBank/DDBJ whole genome shotgun (WGS) entry which is preliminary data.</text>
</comment>
<dbReference type="InterPro" id="IPR004509">
    <property type="entry name" value="Competence_ComEA_HhH"/>
</dbReference>
<dbReference type="SMART" id="SM00278">
    <property type="entry name" value="HhH1"/>
    <property type="match status" value="2"/>
</dbReference>
<feature type="chain" id="PRO_5045296585" evidence="1">
    <location>
        <begin position="29"/>
        <end position="194"/>
    </location>
</feature>